<dbReference type="InterPro" id="IPR002557">
    <property type="entry name" value="Chitin-bd_dom"/>
</dbReference>
<dbReference type="GO" id="GO:0015074">
    <property type="term" value="P:DNA integration"/>
    <property type="evidence" value="ECO:0007669"/>
    <property type="project" value="TreeGrafter"/>
</dbReference>
<feature type="region of interest" description="Disordered" evidence="1">
    <location>
        <begin position="479"/>
        <end position="541"/>
    </location>
</feature>
<dbReference type="Proteomes" id="UP000279307">
    <property type="component" value="Chromosome 7"/>
</dbReference>
<reference evidence="3" key="2">
    <citation type="submission" date="2018-07" db="EMBL/GenBank/DDBJ databases">
        <authorList>
            <person name="Mckenzie S.K."/>
            <person name="Kronauer D.J.C."/>
        </authorList>
    </citation>
    <scope>NUCLEOTIDE SEQUENCE</scope>
    <source>
        <strain evidence="3">Clonal line C1</strain>
    </source>
</reference>
<dbReference type="SUPFAM" id="SSF57625">
    <property type="entry name" value="Invertebrate chitin-binding proteins"/>
    <property type="match status" value="1"/>
</dbReference>
<dbReference type="GO" id="GO:0044547">
    <property type="term" value="F:DNA topoisomerase binding"/>
    <property type="evidence" value="ECO:0007669"/>
    <property type="project" value="TreeGrafter"/>
</dbReference>
<feature type="compositionally biased region" description="Basic and acidic residues" evidence="1">
    <location>
        <begin position="526"/>
        <end position="541"/>
    </location>
</feature>
<dbReference type="GO" id="GO:0042800">
    <property type="term" value="F:histone H3K4 methyltransferase activity"/>
    <property type="evidence" value="ECO:0007669"/>
    <property type="project" value="TreeGrafter"/>
</dbReference>
<feature type="region of interest" description="Disordered" evidence="1">
    <location>
        <begin position="791"/>
        <end position="822"/>
    </location>
</feature>
<dbReference type="InterPro" id="IPR052709">
    <property type="entry name" value="Transposase-MT_Hybrid"/>
</dbReference>
<proteinExistence type="predicted"/>
<dbReference type="InterPro" id="IPR036508">
    <property type="entry name" value="Chitin-bd_dom_sf"/>
</dbReference>
<gene>
    <name evidence="3" type="ORF">DMN91_007220</name>
</gene>
<dbReference type="GO" id="GO:0044774">
    <property type="term" value="P:mitotic DNA integrity checkpoint signaling"/>
    <property type="evidence" value="ECO:0007669"/>
    <property type="project" value="TreeGrafter"/>
</dbReference>
<dbReference type="Pfam" id="PF01607">
    <property type="entry name" value="CBM_14"/>
    <property type="match status" value="1"/>
</dbReference>
<feature type="region of interest" description="Disordered" evidence="1">
    <location>
        <begin position="713"/>
        <end position="748"/>
    </location>
</feature>
<dbReference type="EMBL" id="QOIP01000007">
    <property type="protein sequence ID" value="RLU20607.1"/>
    <property type="molecule type" value="Genomic_DNA"/>
</dbReference>
<feature type="region of interest" description="Disordered" evidence="1">
    <location>
        <begin position="563"/>
        <end position="586"/>
    </location>
</feature>
<feature type="compositionally biased region" description="Low complexity" evidence="1">
    <location>
        <begin position="1507"/>
        <end position="1521"/>
    </location>
</feature>
<feature type="region of interest" description="Disordered" evidence="1">
    <location>
        <begin position="1559"/>
        <end position="1596"/>
    </location>
</feature>
<feature type="compositionally biased region" description="Polar residues" evidence="1">
    <location>
        <begin position="792"/>
        <end position="822"/>
    </location>
</feature>
<dbReference type="InterPro" id="IPR041426">
    <property type="entry name" value="Mos1_HTH"/>
</dbReference>
<feature type="compositionally biased region" description="Basic and acidic residues" evidence="1">
    <location>
        <begin position="1492"/>
        <end position="1501"/>
    </location>
</feature>
<protein>
    <recommendedName>
        <fullName evidence="2">Chitin-binding type-2 domain-containing protein</fullName>
    </recommendedName>
</protein>
<dbReference type="Gene3D" id="1.10.10.1450">
    <property type="match status" value="1"/>
</dbReference>
<reference evidence="3" key="1">
    <citation type="journal article" date="2018" name="Genome Res.">
        <title>The genomic architecture and molecular evolution of ant odorant receptors.</title>
        <authorList>
            <person name="McKenzie S.K."/>
            <person name="Kronauer D.J.C."/>
        </authorList>
    </citation>
    <scope>NUCLEOTIDE SEQUENCE [LARGE SCALE GENOMIC DNA]</scope>
    <source>
        <strain evidence="3">Clonal line C1</strain>
    </source>
</reference>
<evidence type="ECO:0000313" key="3">
    <source>
        <dbReference type="EMBL" id="RLU20607.1"/>
    </source>
</evidence>
<dbReference type="GO" id="GO:0000793">
    <property type="term" value="C:condensed chromosome"/>
    <property type="evidence" value="ECO:0007669"/>
    <property type="project" value="TreeGrafter"/>
</dbReference>
<evidence type="ECO:0000259" key="2">
    <source>
        <dbReference type="PROSITE" id="PS50940"/>
    </source>
</evidence>
<dbReference type="PANTHER" id="PTHR46060">
    <property type="entry name" value="MARINER MOS1 TRANSPOSASE-LIKE PROTEIN"/>
    <property type="match status" value="1"/>
</dbReference>
<dbReference type="OrthoDB" id="6514762at2759"/>
<name>A0A3L8DJN6_OOCBI</name>
<dbReference type="GO" id="GO:0005576">
    <property type="term" value="C:extracellular region"/>
    <property type="evidence" value="ECO:0007669"/>
    <property type="project" value="InterPro"/>
</dbReference>
<feature type="region of interest" description="Disordered" evidence="1">
    <location>
        <begin position="611"/>
        <end position="680"/>
    </location>
</feature>
<dbReference type="GO" id="GO:0000014">
    <property type="term" value="F:single-stranded DNA endodeoxyribonuclease activity"/>
    <property type="evidence" value="ECO:0007669"/>
    <property type="project" value="TreeGrafter"/>
</dbReference>
<feature type="compositionally biased region" description="Basic and acidic residues" evidence="1">
    <location>
        <begin position="713"/>
        <end position="722"/>
    </location>
</feature>
<feature type="region of interest" description="Disordered" evidence="1">
    <location>
        <begin position="1492"/>
        <end position="1522"/>
    </location>
</feature>
<evidence type="ECO:0000256" key="1">
    <source>
        <dbReference type="SAM" id="MobiDB-lite"/>
    </source>
</evidence>
<dbReference type="GO" id="GO:0003697">
    <property type="term" value="F:single-stranded DNA binding"/>
    <property type="evidence" value="ECO:0007669"/>
    <property type="project" value="TreeGrafter"/>
</dbReference>
<dbReference type="Pfam" id="PF17906">
    <property type="entry name" value="HTH_48"/>
    <property type="match status" value="1"/>
</dbReference>
<dbReference type="GO" id="GO:0035861">
    <property type="term" value="C:site of double-strand break"/>
    <property type="evidence" value="ECO:0007669"/>
    <property type="project" value="TreeGrafter"/>
</dbReference>
<comment type="caution">
    <text evidence="3">The sequence shown here is derived from an EMBL/GenBank/DDBJ whole genome shotgun (WGS) entry which is preliminary data.</text>
</comment>
<dbReference type="PROSITE" id="PS50940">
    <property type="entry name" value="CHIT_BIND_II"/>
    <property type="match status" value="1"/>
</dbReference>
<dbReference type="GO" id="GO:0046975">
    <property type="term" value="F:histone H3K36 methyltransferase activity"/>
    <property type="evidence" value="ECO:0007669"/>
    <property type="project" value="TreeGrafter"/>
</dbReference>
<feature type="compositionally biased region" description="Basic and acidic residues" evidence="1">
    <location>
        <begin position="641"/>
        <end position="658"/>
    </location>
</feature>
<dbReference type="GO" id="GO:0006303">
    <property type="term" value="P:double-strand break repair via nonhomologous end joining"/>
    <property type="evidence" value="ECO:0007669"/>
    <property type="project" value="TreeGrafter"/>
</dbReference>
<dbReference type="GO" id="GO:0003690">
    <property type="term" value="F:double-stranded DNA binding"/>
    <property type="evidence" value="ECO:0007669"/>
    <property type="project" value="TreeGrafter"/>
</dbReference>
<accession>A0A3L8DJN6</accession>
<feature type="domain" description="Chitin-binding type-2" evidence="2">
    <location>
        <begin position="207"/>
        <end position="263"/>
    </location>
</feature>
<feature type="compositionally biased region" description="Basic and acidic residues" evidence="1">
    <location>
        <begin position="564"/>
        <end position="586"/>
    </location>
</feature>
<feature type="compositionally biased region" description="Low complexity" evidence="1">
    <location>
        <begin position="965"/>
        <end position="974"/>
    </location>
</feature>
<organism evidence="3">
    <name type="scientific">Ooceraea biroi</name>
    <name type="common">Clonal raider ant</name>
    <name type="synonym">Cerapachys biroi</name>
    <dbReference type="NCBI Taxonomy" id="2015173"/>
    <lineage>
        <taxon>Eukaryota</taxon>
        <taxon>Metazoa</taxon>
        <taxon>Ecdysozoa</taxon>
        <taxon>Arthropoda</taxon>
        <taxon>Hexapoda</taxon>
        <taxon>Insecta</taxon>
        <taxon>Pterygota</taxon>
        <taxon>Neoptera</taxon>
        <taxon>Endopterygota</taxon>
        <taxon>Hymenoptera</taxon>
        <taxon>Apocrita</taxon>
        <taxon>Aculeata</taxon>
        <taxon>Formicoidea</taxon>
        <taxon>Formicidae</taxon>
        <taxon>Dorylinae</taxon>
        <taxon>Ooceraea</taxon>
    </lineage>
</organism>
<dbReference type="GO" id="GO:0008061">
    <property type="term" value="F:chitin binding"/>
    <property type="evidence" value="ECO:0007669"/>
    <property type="project" value="InterPro"/>
</dbReference>
<feature type="compositionally biased region" description="Basic and acidic residues" evidence="1">
    <location>
        <begin position="1559"/>
        <end position="1568"/>
    </location>
</feature>
<sequence length="1596" mass="177787">MWRQIGWPDSFLIGLPAAESSFNHCRCVKKEIEQVRADMSAICARTMEKSKIRVIYEYEFRRGTTVSETARNINAVFGEGSTTKATVGNWFKNFRDGDFSLANEPRGRPKTKVDNDHLRAVVESDPSQGTRELASIFNVSIPTILVHLAAIGLVTAVLCNVQRSLEHEIPRRSFLSRRAIDGTRGRKYFDPNEDGAFDSYGSAGGQYDPYDHVTGYYADEAAGCQVFHVCHDVLVSSFLCPIGSTFSQKLLTCDWWTKVDCASTNRYFEVNRNSYQIDDDEMIRNAYAMISLQSSAEAVTKDGLVDPDSGTRIIDYSALGAGRTVTSYTPGFRRITDYVAVDATGNDLPSGFENYLHQNPNQQIFTYERYDQQKKANSNVYRSKFQNMENKGRSPYHASPIIRHDYQHRTGDNEFQDDYSRPDGFTNRLQASYAPTVPTVTTTTRRLYSPTVPTTYRPSTLAYSKLDLMMDSSDHLYAHSKGSVTPPTTTHHNDDTGNIDLRESEARYGRERDSKKSDSASTPSTGEKDDTARSKNDEVRLSFEKKSGTRFRINVTDAIDEDEVFRQQNDRPVTRSDNRDSLEDIETRDSIGIARALNNPPGRVVVRNQNPVDQLSKNEQRGLTTPIPLQTKRSSSGSADIAKKSDSFNETSNDRSTEDYEDAISTTKSPGETAYTRSFGDRTTPLLRNWQQRDDGVVQSSTIPITVINTTERSFDETRSGNDHSSFNHNHTFVNQKPSTESIGSNDESASRININFEIPQPAQFLRPPLESFLINVPEEKRYTTEVDRSFKTSWNPGTTTEVPQFSSTLAGNNQDESPSYNKNIKKESLIDYDESVPETSSLGIHRTQIVTETTTFMPWHVSTWHDQSIVNVPVTDIVPPIVDYNDGFGDFVPPHEHSHVEAFHHIERADSSPALEKGNETEILNRYNTGFAFTIRDAIKAQPKVDSRSPCSSLTPDKPRSCETSSTTPSVVVPTPSVREKMISIDTKASTRFPQRFFSLSSTKLPEELVTTSGGFSASITQSSTTISTEDSTLKTVTPRGALRTKNSEEKTQKTVNVTTGSSLPRSIRPGSLKQIEEAIDKHNSPYEVSFTVKQNESLQPTADFISRLIAQHQQPASVLNAELDDFEIVKSADPEDEVGISQLPKLPGASRAFPDEDSSFFIAVNDTINRSRQGESNVSMLSLLQLMAELLKLDRLPRPFSTKDLRSVELKDSFNLNLDEPSSVTASPSLDLRNANSKASTFDITKPSANIAQPKTSLNLNLDKPSFVTVNPLFHQSRTKTSFGNTNSKAPFFDISKPSANIAQPKTSLNLDHTKSSSITANPLLDRLQAKTSFRNANSKIPTFDTSRITTNIAQSKTPSNLDFNKSSFVTTTPLLDYTQSRTPLANADPERFSFDVTSKANPTNVAFKPSDISFRNANPNNVTEEKINQSGNKTIRPLQKEKILEQLTENFGQPLYRDDSILKSLIFDLPQVQRSLDFESGLPIEESEHAIDESEKENPPSPTRTPTTTTTQRTTTTTESVKTIVETEFVPSLGFSFDTDEDREEYVQAILGGLIDEHAGKDGRNESSTAQLTDGAAKNATSGLEQHENLKAV</sequence>
<dbReference type="GO" id="GO:0005634">
    <property type="term" value="C:nucleus"/>
    <property type="evidence" value="ECO:0007669"/>
    <property type="project" value="TreeGrafter"/>
</dbReference>
<feature type="compositionally biased region" description="Basic and acidic residues" evidence="1">
    <location>
        <begin position="491"/>
        <end position="518"/>
    </location>
</feature>
<dbReference type="Gene3D" id="2.170.140.10">
    <property type="entry name" value="Chitin binding domain"/>
    <property type="match status" value="1"/>
</dbReference>
<feature type="compositionally biased region" description="Polar residues" evidence="1">
    <location>
        <begin position="723"/>
        <end position="748"/>
    </location>
</feature>
<dbReference type="GO" id="GO:0000729">
    <property type="term" value="P:DNA double-strand break processing"/>
    <property type="evidence" value="ECO:0007669"/>
    <property type="project" value="TreeGrafter"/>
</dbReference>
<dbReference type="GO" id="GO:0031297">
    <property type="term" value="P:replication fork processing"/>
    <property type="evidence" value="ECO:0007669"/>
    <property type="project" value="TreeGrafter"/>
</dbReference>
<feature type="region of interest" description="Disordered" evidence="1">
    <location>
        <begin position="945"/>
        <end position="974"/>
    </location>
</feature>
<feature type="compositionally biased region" description="Polar residues" evidence="1">
    <location>
        <begin position="611"/>
        <end position="638"/>
    </location>
</feature>
<dbReference type="PANTHER" id="PTHR46060:SF2">
    <property type="entry name" value="HISTONE-LYSINE N-METHYLTRANSFERASE SETMAR"/>
    <property type="match status" value="1"/>
</dbReference>